<dbReference type="Proteomes" id="UP000317557">
    <property type="component" value="Unassembled WGS sequence"/>
</dbReference>
<dbReference type="AlphaFoldDB" id="A0A521EK59"/>
<keyword evidence="3" id="KW-1185">Reference proteome</keyword>
<sequence length="73" mass="8537">MDKSKQNYYLYLLLIIVFTVLTVGTGLYMIELYSSGELMNMIITIPLLILFAYLLHASNQKAKEWYPWKKTGK</sequence>
<keyword evidence="1" id="KW-0812">Transmembrane</keyword>
<evidence type="ECO:0000313" key="2">
    <source>
        <dbReference type="EMBL" id="SMO84296.1"/>
    </source>
</evidence>
<dbReference type="EMBL" id="FXTP01000012">
    <property type="protein sequence ID" value="SMO84296.1"/>
    <property type="molecule type" value="Genomic_DNA"/>
</dbReference>
<organism evidence="2 3">
    <name type="scientific">Gracilimonas mengyeensis</name>
    <dbReference type="NCBI Taxonomy" id="1302730"/>
    <lineage>
        <taxon>Bacteria</taxon>
        <taxon>Pseudomonadati</taxon>
        <taxon>Balneolota</taxon>
        <taxon>Balneolia</taxon>
        <taxon>Balneolales</taxon>
        <taxon>Balneolaceae</taxon>
        <taxon>Gracilimonas</taxon>
    </lineage>
</organism>
<feature type="transmembrane region" description="Helical" evidence="1">
    <location>
        <begin position="9"/>
        <end position="30"/>
    </location>
</feature>
<proteinExistence type="predicted"/>
<evidence type="ECO:0000313" key="3">
    <source>
        <dbReference type="Proteomes" id="UP000317557"/>
    </source>
</evidence>
<feature type="transmembrane region" description="Helical" evidence="1">
    <location>
        <begin position="36"/>
        <end position="55"/>
    </location>
</feature>
<name>A0A521EK59_9BACT</name>
<evidence type="ECO:0000256" key="1">
    <source>
        <dbReference type="SAM" id="Phobius"/>
    </source>
</evidence>
<reference evidence="2 3" key="1">
    <citation type="submission" date="2017-05" db="EMBL/GenBank/DDBJ databases">
        <authorList>
            <person name="Varghese N."/>
            <person name="Submissions S."/>
        </authorList>
    </citation>
    <scope>NUCLEOTIDE SEQUENCE [LARGE SCALE GENOMIC DNA]</scope>
    <source>
        <strain evidence="2 3">DSM 21985</strain>
    </source>
</reference>
<gene>
    <name evidence="2" type="ORF">SAMN06265219_11299</name>
</gene>
<keyword evidence="1" id="KW-0472">Membrane</keyword>
<protein>
    <submittedName>
        <fullName evidence="2">Uncharacterized protein</fullName>
    </submittedName>
</protein>
<keyword evidence="1" id="KW-1133">Transmembrane helix</keyword>
<accession>A0A521EK59</accession>
<dbReference type="RefSeq" id="WP_142455247.1">
    <property type="nucleotide sequence ID" value="NZ_FXTP01000012.1"/>
</dbReference>